<protein>
    <submittedName>
        <fullName evidence="1">Uncharacterized protein</fullName>
    </submittedName>
</protein>
<dbReference type="EMBL" id="LAZR01042810">
    <property type="protein sequence ID" value="KKL08617.1"/>
    <property type="molecule type" value="Genomic_DNA"/>
</dbReference>
<evidence type="ECO:0000313" key="1">
    <source>
        <dbReference type="EMBL" id="KKL08617.1"/>
    </source>
</evidence>
<sequence>MKYNTKKNIRYILFHELLHLILGKKNNQNYLNESLIRNLTDNLVYFYENENNYNFNFSLKGKEFIRSLYNNPMNEPVDEALFRELVGTTKLFHQPFDDFIDMIRIYNGSAFDILGDFPSIIHLVDYYFKNKEWILDPYYGRGADLDWLSVKILLLELRPDYKSHHQLLKFYS</sequence>
<reference evidence="1" key="1">
    <citation type="journal article" date="2015" name="Nature">
        <title>Complex archaea that bridge the gap between prokaryotes and eukaryotes.</title>
        <authorList>
            <person name="Spang A."/>
            <person name="Saw J.H."/>
            <person name="Jorgensen S.L."/>
            <person name="Zaremba-Niedzwiedzka K."/>
            <person name="Martijn J."/>
            <person name="Lind A.E."/>
            <person name="van Eijk R."/>
            <person name="Schleper C."/>
            <person name="Guy L."/>
            <person name="Ettema T.J."/>
        </authorList>
    </citation>
    <scope>NUCLEOTIDE SEQUENCE</scope>
</reference>
<dbReference type="AlphaFoldDB" id="A0A0F9B489"/>
<organism evidence="1">
    <name type="scientific">marine sediment metagenome</name>
    <dbReference type="NCBI Taxonomy" id="412755"/>
    <lineage>
        <taxon>unclassified sequences</taxon>
        <taxon>metagenomes</taxon>
        <taxon>ecological metagenomes</taxon>
    </lineage>
</organism>
<accession>A0A0F9B489</accession>
<proteinExistence type="predicted"/>
<name>A0A0F9B489_9ZZZZ</name>
<comment type="caution">
    <text evidence="1">The sequence shown here is derived from an EMBL/GenBank/DDBJ whole genome shotgun (WGS) entry which is preliminary data.</text>
</comment>
<gene>
    <name evidence="1" type="ORF">LCGC14_2574050</name>
</gene>